<dbReference type="Pfam" id="PF03171">
    <property type="entry name" value="2OG-FeII_Oxy"/>
    <property type="match status" value="1"/>
</dbReference>
<dbReference type="InterPro" id="IPR050295">
    <property type="entry name" value="Plant_2OG-oxidoreductases"/>
</dbReference>
<organism evidence="4 5">
    <name type="scientific">Papaver somniferum</name>
    <name type="common">Opium poppy</name>
    <dbReference type="NCBI Taxonomy" id="3469"/>
    <lineage>
        <taxon>Eukaryota</taxon>
        <taxon>Viridiplantae</taxon>
        <taxon>Streptophyta</taxon>
        <taxon>Embryophyta</taxon>
        <taxon>Tracheophyta</taxon>
        <taxon>Spermatophyta</taxon>
        <taxon>Magnoliopsida</taxon>
        <taxon>Ranunculales</taxon>
        <taxon>Papaveraceae</taxon>
        <taxon>Papaveroideae</taxon>
        <taxon>Papaver</taxon>
    </lineage>
</organism>
<keyword evidence="1" id="KW-0479">Metal-binding</keyword>
<proteinExistence type="predicted"/>
<evidence type="ECO:0000259" key="3">
    <source>
        <dbReference type="PROSITE" id="PS51471"/>
    </source>
</evidence>
<feature type="domain" description="Fe2OG dioxygenase" evidence="3">
    <location>
        <begin position="4"/>
        <end position="105"/>
    </location>
</feature>
<evidence type="ECO:0000313" key="5">
    <source>
        <dbReference type="Proteomes" id="UP000316621"/>
    </source>
</evidence>
<evidence type="ECO:0000256" key="2">
    <source>
        <dbReference type="ARBA" id="ARBA00023004"/>
    </source>
</evidence>
<dbReference type="Gramene" id="RZC48759">
    <property type="protein sequence ID" value="RZC48759"/>
    <property type="gene ID" value="C5167_017182"/>
</dbReference>
<evidence type="ECO:0000313" key="4">
    <source>
        <dbReference type="EMBL" id="RZC48759.1"/>
    </source>
</evidence>
<keyword evidence="5" id="KW-1185">Reference proteome</keyword>
<dbReference type="PROSITE" id="PS51471">
    <property type="entry name" value="FE2OG_OXY"/>
    <property type="match status" value="1"/>
</dbReference>
<dbReference type="STRING" id="3469.A0A4Y7IMQ8"/>
<dbReference type="InterPro" id="IPR005123">
    <property type="entry name" value="Oxoglu/Fe-dep_dioxygenase_dom"/>
</dbReference>
<dbReference type="Proteomes" id="UP000316621">
    <property type="component" value="Chromosome 2"/>
</dbReference>
<keyword evidence="2" id="KW-0408">Iron</keyword>
<gene>
    <name evidence="4" type="ORF">C5167_017182</name>
</gene>
<dbReference type="OMA" id="MRCTESR"/>
<dbReference type="SUPFAM" id="SSF51197">
    <property type="entry name" value="Clavaminate synthase-like"/>
    <property type="match status" value="1"/>
</dbReference>
<dbReference type="PANTHER" id="PTHR47991">
    <property type="entry name" value="OXOGLUTARATE/IRON-DEPENDENT DIOXYGENASE"/>
    <property type="match status" value="1"/>
</dbReference>
<dbReference type="GO" id="GO:0046872">
    <property type="term" value="F:metal ion binding"/>
    <property type="evidence" value="ECO:0007669"/>
    <property type="project" value="UniProtKB-KW"/>
</dbReference>
<dbReference type="Gene3D" id="2.60.120.330">
    <property type="entry name" value="B-lactam Antibiotic, Isopenicillin N Synthase, Chain"/>
    <property type="match status" value="1"/>
</dbReference>
<reference evidence="4 5" key="1">
    <citation type="journal article" date="2018" name="Science">
        <title>The opium poppy genome and morphinan production.</title>
        <authorList>
            <person name="Guo L."/>
            <person name="Winzer T."/>
            <person name="Yang X."/>
            <person name="Li Y."/>
            <person name="Ning Z."/>
            <person name="He Z."/>
            <person name="Teodor R."/>
            <person name="Lu Y."/>
            <person name="Bowser T.A."/>
            <person name="Graham I.A."/>
            <person name="Ye K."/>
        </authorList>
    </citation>
    <scope>NUCLEOTIDE SEQUENCE [LARGE SCALE GENOMIC DNA]</scope>
    <source>
        <strain evidence="5">cv. HN1</strain>
        <tissue evidence="4">Leaves</tissue>
    </source>
</reference>
<protein>
    <recommendedName>
        <fullName evidence="3">Fe2OG dioxygenase domain-containing protein</fullName>
    </recommendedName>
</protein>
<dbReference type="InterPro" id="IPR044861">
    <property type="entry name" value="IPNS-like_FE2OG_OXY"/>
</dbReference>
<dbReference type="InterPro" id="IPR027443">
    <property type="entry name" value="IPNS-like_sf"/>
</dbReference>
<dbReference type="AlphaFoldDB" id="A0A4Y7IMQ8"/>
<dbReference type="EMBL" id="CM010716">
    <property type="protein sequence ID" value="RZC48759.1"/>
    <property type="molecule type" value="Genomic_DNA"/>
</dbReference>
<sequence>MRCTESRILLGQFYPYCPQPDLTAGIVPHTDHTLLTVMVQDQIGGLQVKRENKWVNVVPVEGAVTVNVGDFFQIISNDKYKSVEHRVLPNRSMESRISVPLLFHPAGANSYGRRQNANLFSRVER</sequence>
<name>A0A4Y7IMQ8_PAPSO</name>
<evidence type="ECO:0000256" key="1">
    <source>
        <dbReference type="ARBA" id="ARBA00022723"/>
    </source>
</evidence>
<accession>A0A4Y7IMQ8</accession>